<organism evidence="1 2">
    <name type="scientific">Dillenia turbinata</name>
    <dbReference type="NCBI Taxonomy" id="194707"/>
    <lineage>
        <taxon>Eukaryota</taxon>
        <taxon>Viridiplantae</taxon>
        <taxon>Streptophyta</taxon>
        <taxon>Embryophyta</taxon>
        <taxon>Tracheophyta</taxon>
        <taxon>Spermatophyta</taxon>
        <taxon>Magnoliopsida</taxon>
        <taxon>eudicotyledons</taxon>
        <taxon>Gunneridae</taxon>
        <taxon>Pentapetalae</taxon>
        <taxon>Dilleniales</taxon>
        <taxon>Dilleniaceae</taxon>
        <taxon>Dillenia</taxon>
    </lineage>
</organism>
<proteinExistence type="predicted"/>
<dbReference type="EMBL" id="JBAMMX010000009">
    <property type="protein sequence ID" value="KAK6933085.1"/>
    <property type="molecule type" value="Genomic_DNA"/>
</dbReference>
<reference evidence="1 2" key="1">
    <citation type="submission" date="2023-12" db="EMBL/GenBank/DDBJ databases">
        <title>A high-quality genome assembly for Dillenia turbinata (Dilleniales).</title>
        <authorList>
            <person name="Chanderbali A."/>
        </authorList>
    </citation>
    <scope>NUCLEOTIDE SEQUENCE [LARGE SCALE GENOMIC DNA]</scope>
    <source>
        <strain evidence="1">LSX21</strain>
        <tissue evidence="1">Leaf</tissue>
    </source>
</reference>
<accession>A0AAN8VF35</accession>
<dbReference type="AlphaFoldDB" id="A0AAN8VF35"/>
<keyword evidence="2" id="KW-1185">Reference proteome</keyword>
<gene>
    <name evidence="1" type="ORF">RJ641_035979</name>
</gene>
<evidence type="ECO:0000313" key="2">
    <source>
        <dbReference type="Proteomes" id="UP001370490"/>
    </source>
</evidence>
<dbReference type="Proteomes" id="UP001370490">
    <property type="component" value="Unassembled WGS sequence"/>
</dbReference>
<evidence type="ECO:0000313" key="1">
    <source>
        <dbReference type="EMBL" id="KAK6933085.1"/>
    </source>
</evidence>
<protein>
    <submittedName>
        <fullName evidence="1">Uncharacterized protein</fullName>
    </submittedName>
</protein>
<sequence>MRQSAIETRTGNGLPTLTVKTNPFILNKELNESNLPEPATKLRQKPSITAILLLECNNCNPFGDLFRRLAFHVLNRFEQERFFTEGRYYSSLYLSALQFVFIMPALELKINRNRNGLFNLVLSWLQTIVGYSTSAQIFSSSSDNKRQRVKWVCEGTPIFVGLICKKRISSLLHSHSEFSNGSHRLLFLLRPIIRPKTPQSPWQNLNLSKPTKQLT</sequence>
<comment type="caution">
    <text evidence="1">The sequence shown here is derived from an EMBL/GenBank/DDBJ whole genome shotgun (WGS) entry which is preliminary data.</text>
</comment>
<name>A0AAN8VF35_9MAGN</name>